<feature type="signal peptide" evidence="6">
    <location>
        <begin position="1"/>
        <end position="21"/>
    </location>
</feature>
<accession>A0ABT6YWS7</accession>
<keyword evidence="5" id="KW-0998">Cell outer membrane</keyword>
<evidence type="ECO:0000256" key="5">
    <source>
        <dbReference type="ARBA" id="ARBA00023237"/>
    </source>
</evidence>
<organism evidence="8 9">
    <name type="scientific">Flectobacillus rivi</name>
    <dbReference type="NCBI Taxonomy" id="2984209"/>
    <lineage>
        <taxon>Bacteria</taxon>
        <taxon>Pseudomonadati</taxon>
        <taxon>Bacteroidota</taxon>
        <taxon>Cytophagia</taxon>
        <taxon>Cytophagales</taxon>
        <taxon>Flectobacillaceae</taxon>
        <taxon>Flectobacillus</taxon>
    </lineage>
</organism>
<dbReference type="PROSITE" id="PS51257">
    <property type="entry name" value="PROKAR_LIPOPROTEIN"/>
    <property type="match status" value="1"/>
</dbReference>
<name>A0ABT6YWS7_9BACT</name>
<evidence type="ECO:0000256" key="3">
    <source>
        <dbReference type="ARBA" id="ARBA00022729"/>
    </source>
</evidence>
<dbReference type="Gene3D" id="1.25.40.390">
    <property type="match status" value="1"/>
</dbReference>
<feature type="domain" description="RagB/SusD" evidence="7">
    <location>
        <begin position="420"/>
        <end position="527"/>
    </location>
</feature>
<keyword evidence="3 6" id="KW-0732">Signal</keyword>
<gene>
    <name evidence="8" type="ORF">QM481_02300</name>
</gene>
<evidence type="ECO:0000313" key="8">
    <source>
        <dbReference type="EMBL" id="MDI9873336.1"/>
    </source>
</evidence>
<evidence type="ECO:0000256" key="6">
    <source>
        <dbReference type="SAM" id="SignalP"/>
    </source>
</evidence>
<proteinExistence type="inferred from homology"/>
<comment type="similarity">
    <text evidence="2">Belongs to the SusD family.</text>
</comment>
<dbReference type="RefSeq" id="WP_283380497.1">
    <property type="nucleotide sequence ID" value="NZ_JASHIE010000001.1"/>
</dbReference>
<sequence length="544" mass="57944">MKKIKITALSVLLMGSMMMSCKDQLDIQNPNQPTPASAATESGVIGLAQGAIYINGFTSSGDKYYDGVVGAFYNGVVGFHEMMGDVVAAEAANTYMNNLSAPNSVTLDDGSVVANPNSPSQQITLLRNINVNAQQGGNPGFHEWALMYGLNNAANSILEVVEKTTFSGDAATKKNTVKAWAYLWKGFAYSRIGSIYYAGLINNASSSTNGNYLAKEKIIDESNANYDKAAALLGAITNTADYSSVLGSLIPSYFQTGKGVVPTTAQFIKNLNTLKARNIIVNTPVASMTAAQWNQILTLTNAGVGSSDPVFAGNTNTAGDIFSPLSYSVAARCVGANASGGTFKISERLIQDFNAGDKRLANNFNQFAVWVGNSDRGNAFNTRWGIKDGGNGLAGVMVYTNRTAGMAELYMLGSYEENELMKAEAKLYTGDIAGAATSINNIRTYQGAGLAALASTDLATVKEELRKERRVALAFRGLAFYDARRWGVLDSGRKNAVVISKDGKTINTKASITYGYLDYWDVPDNELAYNPAAAGSAPIKNPKQ</sequence>
<protein>
    <submittedName>
        <fullName evidence="8">RagB/SusD family nutrient uptake outer membrane protein</fullName>
    </submittedName>
</protein>
<evidence type="ECO:0000256" key="1">
    <source>
        <dbReference type="ARBA" id="ARBA00004442"/>
    </source>
</evidence>
<feature type="chain" id="PRO_5046469586" evidence="6">
    <location>
        <begin position="22"/>
        <end position="544"/>
    </location>
</feature>
<evidence type="ECO:0000256" key="2">
    <source>
        <dbReference type="ARBA" id="ARBA00006275"/>
    </source>
</evidence>
<keyword evidence="4" id="KW-0472">Membrane</keyword>
<reference evidence="8 9" key="1">
    <citation type="submission" date="2023-05" db="EMBL/GenBank/DDBJ databases">
        <title>Novel species of genus Flectobacillus isolated from stream in China.</title>
        <authorList>
            <person name="Lu H."/>
        </authorList>
    </citation>
    <scope>NUCLEOTIDE SEQUENCE [LARGE SCALE GENOMIC DNA]</scope>
    <source>
        <strain evidence="8 9">LFS242W</strain>
    </source>
</reference>
<evidence type="ECO:0000313" key="9">
    <source>
        <dbReference type="Proteomes" id="UP001225761"/>
    </source>
</evidence>
<evidence type="ECO:0000256" key="4">
    <source>
        <dbReference type="ARBA" id="ARBA00023136"/>
    </source>
</evidence>
<comment type="subcellular location">
    <subcellularLocation>
        <location evidence="1">Cell outer membrane</location>
    </subcellularLocation>
</comment>
<evidence type="ECO:0000259" key="7">
    <source>
        <dbReference type="Pfam" id="PF07980"/>
    </source>
</evidence>
<dbReference type="InterPro" id="IPR011990">
    <property type="entry name" value="TPR-like_helical_dom_sf"/>
</dbReference>
<keyword evidence="9" id="KW-1185">Reference proteome</keyword>
<dbReference type="EMBL" id="JASHIE010000001">
    <property type="protein sequence ID" value="MDI9873336.1"/>
    <property type="molecule type" value="Genomic_DNA"/>
</dbReference>
<dbReference type="Proteomes" id="UP001225761">
    <property type="component" value="Unassembled WGS sequence"/>
</dbReference>
<dbReference type="SUPFAM" id="SSF48452">
    <property type="entry name" value="TPR-like"/>
    <property type="match status" value="1"/>
</dbReference>
<comment type="caution">
    <text evidence="8">The sequence shown here is derived from an EMBL/GenBank/DDBJ whole genome shotgun (WGS) entry which is preliminary data.</text>
</comment>
<dbReference type="InterPro" id="IPR012944">
    <property type="entry name" value="SusD_RagB_dom"/>
</dbReference>
<dbReference type="Pfam" id="PF07980">
    <property type="entry name" value="SusD_RagB"/>
    <property type="match status" value="1"/>
</dbReference>